<feature type="signal peptide" evidence="2">
    <location>
        <begin position="1"/>
        <end position="27"/>
    </location>
</feature>
<dbReference type="InterPro" id="IPR036291">
    <property type="entry name" value="NAD(P)-bd_dom_sf"/>
</dbReference>
<keyword evidence="4" id="KW-1185">Reference proteome</keyword>
<reference evidence="3 4" key="1">
    <citation type="submission" date="2014-03" db="EMBL/GenBank/DDBJ databases">
        <title>Draft genome of the hookworm Oesophagostomum dentatum.</title>
        <authorList>
            <person name="Mitreva M."/>
        </authorList>
    </citation>
    <scope>NUCLEOTIDE SEQUENCE [LARGE SCALE GENOMIC DNA]</scope>
    <source>
        <strain evidence="3 4">OD-Hann</strain>
    </source>
</reference>
<dbReference type="Gene3D" id="3.40.50.720">
    <property type="entry name" value="NAD(P)-binding Rossmann-like Domain"/>
    <property type="match status" value="1"/>
</dbReference>
<feature type="chain" id="PRO_5002082764" description="Oxidoreductase, short chain dehydrogenase/reductase family protein" evidence="2">
    <location>
        <begin position="28"/>
        <end position="228"/>
    </location>
</feature>
<dbReference type="EMBL" id="KN556452">
    <property type="protein sequence ID" value="KHJ88092.1"/>
    <property type="molecule type" value="Genomic_DNA"/>
</dbReference>
<sequence>DGIERTFATNHLGTFLLTGLLLDKLLAQNHPVRIVFLNTNIINRKCNLDFEDLNAEHRKKYDGFEVYKQSKLAAAMFAKELAERLKDTNVTVTIADPGRTKSNLSAQMDGQTFFLSRWLLKIVSFGMGERRVEKATRPVLFALADPEMEEANGVFIDRERHEQPFNENVEDAEKRRRLWRTSEVWTKLGEHMNKMKQELGEAAASQEKPIDIKQEVASGRSWKRLWLW</sequence>
<keyword evidence="1" id="KW-0560">Oxidoreductase</keyword>
<dbReference type="GO" id="GO:0016491">
    <property type="term" value="F:oxidoreductase activity"/>
    <property type="evidence" value="ECO:0007669"/>
    <property type="project" value="UniProtKB-KW"/>
</dbReference>
<dbReference type="SUPFAM" id="SSF51735">
    <property type="entry name" value="NAD(P)-binding Rossmann-fold domains"/>
    <property type="match status" value="1"/>
</dbReference>
<dbReference type="PANTHER" id="PTHR43157">
    <property type="entry name" value="PHOSPHATIDYLINOSITOL-GLYCAN BIOSYNTHESIS CLASS F PROTEIN-RELATED"/>
    <property type="match status" value="1"/>
</dbReference>
<dbReference type="InterPro" id="IPR002347">
    <property type="entry name" value="SDR_fam"/>
</dbReference>
<organism evidence="3 4">
    <name type="scientific">Oesophagostomum dentatum</name>
    <name type="common">Nodular worm</name>
    <dbReference type="NCBI Taxonomy" id="61180"/>
    <lineage>
        <taxon>Eukaryota</taxon>
        <taxon>Metazoa</taxon>
        <taxon>Ecdysozoa</taxon>
        <taxon>Nematoda</taxon>
        <taxon>Chromadorea</taxon>
        <taxon>Rhabditida</taxon>
        <taxon>Rhabditina</taxon>
        <taxon>Rhabditomorpha</taxon>
        <taxon>Strongyloidea</taxon>
        <taxon>Strongylidae</taxon>
        <taxon>Oesophagostomum</taxon>
    </lineage>
</organism>
<dbReference type="Proteomes" id="UP000053660">
    <property type="component" value="Unassembled WGS sequence"/>
</dbReference>
<evidence type="ECO:0000256" key="2">
    <source>
        <dbReference type="SAM" id="SignalP"/>
    </source>
</evidence>
<evidence type="ECO:0000313" key="4">
    <source>
        <dbReference type="Proteomes" id="UP000053660"/>
    </source>
</evidence>
<evidence type="ECO:0000256" key="1">
    <source>
        <dbReference type="ARBA" id="ARBA00023002"/>
    </source>
</evidence>
<protein>
    <recommendedName>
        <fullName evidence="5">Oxidoreductase, short chain dehydrogenase/reductase family protein</fullName>
    </recommendedName>
</protein>
<evidence type="ECO:0008006" key="5">
    <source>
        <dbReference type="Google" id="ProtNLM"/>
    </source>
</evidence>
<dbReference type="AlphaFoldDB" id="A0A0B1SX73"/>
<proteinExistence type="predicted"/>
<dbReference type="PANTHER" id="PTHR43157:SF68">
    <property type="entry name" value="RETINOL DEHYDROGENASE 13"/>
    <property type="match status" value="1"/>
</dbReference>
<evidence type="ECO:0000313" key="3">
    <source>
        <dbReference type="EMBL" id="KHJ88092.1"/>
    </source>
</evidence>
<dbReference type="Pfam" id="PF00106">
    <property type="entry name" value="adh_short"/>
    <property type="match status" value="1"/>
</dbReference>
<name>A0A0B1SX73_OESDE</name>
<feature type="non-terminal residue" evidence="3">
    <location>
        <position position="1"/>
    </location>
</feature>
<gene>
    <name evidence="3" type="ORF">OESDEN_12119</name>
</gene>
<keyword evidence="2" id="KW-0732">Signal</keyword>
<accession>A0A0B1SX73</accession>
<dbReference type="OrthoDB" id="3427at2759"/>